<dbReference type="EMBL" id="LILC01000013">
    <property type="protein sequence ID" value="KOO46198.1"/>
    <property type="molecule type" value="Genomic_DNA"/>
</dbReference>
<dbReference type="STRING" id="284581.AMD01_10055"/>
<dbReference type="GO" id="GO:0016740">
    <property type="term" value="F:transferase activity"/>
    <property type="evidence" value="ECO:0007669"/>
    <property type="project" value="UniProtKB-KW"/>
</dbReference>
<gene>
    <name evidence="2" type="ORF">AMD01_10055</name>
</gene>
<dbReference type="Gene3D" id="3.90.1200.10">
    <property type="match status" value="1"/>
</dbReference>
<accession>A0A0M0L697</accession>
<dbReference type="Pfam" id="PF01636">
    <property type="entry name" value="APH"/>
    <property type="match status" value="1"/>
</dbReference>
<dbReference type="InterPro" id="IPR011009">
    <property type="entry name" value="Kinase-like_dom_sf"/>
</dbReference>
<dbReference type="RefSeq" id="WP_053401269.1">
    <property type="nucleotide sequence ID" value="NZ_LILC01000013.1"/>
</dbReference>
<evidence type="ECO:0000259" key="1">
    <source>
        <dbReference type="Pfam" id="PF01636"/>
    </source>
</evidence>
<keyword evidence="3" id="KW-1185">Reference proteome</keyword>
<dbReference type="SUPFAM" id="SSF56112">
    <property type="entry name" value="Protein kinase-like (PK-like)"/>
    <property type="match status" value="1"/>
</dbReference>
<dbReference type="Proteomes" id="UP000037558">
    <property type="component" value="Unassembled WGS sequence"/>
</dbReference>
<dbReference type="InterPro" id="IPR002575">
    <property type="entry name" value="Aminoglycoside_PTrfase"/>
</dbReference>
<evidence type="ECO:0000313" key="2">
    <source>
        <dbReference type="EMBL" id="KOO46198.1"/>
    </source>
</evidence>
<dbReference type="InterPro" id="IPR051678">
    <property type="entry name" value="AGP_Transferase"/>
</dbReference>
<feature type="domain" description="Aminoglycoside phosphotransferase" evidence="1">
    <location>
        <begin position="19"/>
        <end position="206"/>
    </location>
</feature>
<name>A0A0M0L697_9BACI</name>
<proteinExistence type="predicted"/>
<organism evidence="2 3">
    <name type="scientific">Priestia koreensis</name>
    <dbReference type="NCBI Taxonomy" id="284581"/>
    <lineage>
        <taxon>Bacteria</taxon>
        <taxon>Bacillati</taxon>
        <taxon>Bacillota</taxon>
        <taxon>Bacilli</taxon>
        <taxon>Bacillales</taxon>
        <taxon>Bacillaceae</taxon>
        <taxon>Priestia</taxon>
    </lineage>
</organism>
<dbReference type="AlphaFoldDB" id="A0A0M0L697"/>
<comment type="caution">
    <text evidence="2">The sequence shown here is derived from an EMBL/GenBank/DDBJ whole genome shotgun (WGS) entry which is preliminary data.</text>
</comment>
<dbReference type="PANTHER" id="PTHR21310">
    <property type="entry name" value="AMINOGLYCOSIDE PHOSPHOTRANSFERASE-RELATED-RELATED"/>
    <property type="match status" value="1"/>
</dbReference>
<dbReference type="OrthoDB" id="9800774at2"/>
<sequence length="250" mass="28548">MKLGSPIATGNTAILYSYGEYVCKVFRDHTSKDEAAREANKQHQVYEGGLPVPKIIDVTQIDGRQAIIMERVKGKTLGSLLLEDKSRAQDYLSLSVDVQLQIHEKKIPSFERMTEKLEHQILRAAQVDTQQKKQLVETLKSISNEEYLCHGDYHLFNLLLTDHGVTIIDWVDASIGNRMADVYRTYLLYSQISHEIAELYVHLYCQKRGCNQAELFKWAPIVAAARLSENVSTENPERLLRIVKKASEEK</sequence>
<keyword evidence="2" id="KW-0808">Transferase</keyword>
<protein>
    <submittedName>
        <fullName evidence="2">Aminoglycoside phosphotransferase</fullName>
    </submittedName>
</protein>
<reference evidence="3" key="1">
    <citation type="submission" date="2015-08" db="EMBL/GenBank/DDBJ databases">
        <title>Fjat-14210 dsm16467.</title>
        <authorList>
            <person name="Liu B."/>
            <person name="Wang J."/>
            <person name="Zhu Y."/>
            <person name="Liu G."/>
            <person name="Chen Q."/>
            <person name="Chen Z."/>
            <person name="Lan J."/>
            <person name="Che J."/>
            <person name="Ge C."/>
            <person name="Shi H."/>
            <person name="Pan Z."/>
            <person name="Liu X."/>
        </authorList>
    </citation>
    <scope>NUCLEOTIDE SEQUENCE [LARGE SCALE GENOMIC DNA]</scope>
    <source>
        <strain evidence="3">DSM 16467</strain>
    </source>
</reference>
<evidence type="ECO:0000313" key="3">
    <source>
        <dbReference type="Proteomes" id="UP000037558"/>
    </source>
</evidence>
<dbReference type="PATRIC" id="fig|284581.3.peg.2095"/>